<dbReference type="AlphaFoldDB" id="A0A1C4BIA7"/>
<evidence type="ECO:0000313" key="6">
    <source>
        <dbReference type="EMBL" id="SCC06691.1"/>
    </source>
</evidence>
<dbReference type="PROSITE" id="PS50977">
    <property type="entry name" value="HTH_TETR_2"/>
    <property type="match status" value="1"/>
</dbReference>
<evidence type="ECO:0000256" key="1">
    <source>
        <dbReference type="ARBA" id="ARBA00023015"/>
    </source>
</evidence>
<dbReference type="InterPro" id="IPR009057">
    <property type="entry name" value="Homeodomain-like_sf"/>
</dbReference>
<dbReference type="Gene3D" id="1.10.357.10">
    <property type="entry name" value="Tetracycline Repressor, domain 2"/>
    <property type="match status" value="1"/>
</dbReference>
<evidence type="ECO:0000256" key="4">
    <source>
        <dbReference type="PROSITE-ProRule" id="PRU00335"/>
    </source>
</evidence>
<feature type="DNA-binding region" description="H-T-H motif" evidence="4">
    <location>
        <begin position="25"/>
        <end position="44"/>
    </location>
</feature>
<evidence type="ECO:0000256" key="3">
    <source>
        <dbReference type="ARBA" id="ARBA00023163"/>
    </source>
</evidence>
<keyword evidence="1" id="KW-0805">Transcription regulation</keyword>
<dbReference type="EMBL" id="FMAR01000003">
    <property type="protein sequence ID" value="SCC06691.1"/>
    <property type="molecule type" value="Genomic_DNA"/>
</dbReference>
<sequence>MKSTKQKIIDLADELIRTRGYNAFSYADIAAQLHIKNAAIHYHFPIKADLGISVLEHEMAAMRAAWQQWAALPEDEQLQKFMHTFGIKSKEAKICLMGSLTPDYITFTAAMQEKVEQMCAEIIQWLTQVLQRGREKKRVMYEGRPYDRALLVIASLQSSLLLSRVMGAQAFGQISQQLLQDLRP</sequence>
<organism evidence="6 7">
    <name type="scientific">Chitinophaga costaii</name>
    <dbReference type="NCBI Taxonomy" id="1335309"/>
    <lineage>
        <taxon>Bacteria</taxon>
        <taxon>Pseudomonadati</taxon>
        <taxon>Bacteroidota</taxon>
        <taxon>Chitinophagia</taxon>
        <taxon>Chitinophagales</taxon>
        <taxon>Chitinophagaceae</taxon>
        <taxon>Chitinophaga</taxon>
    </lineage>
</organism>
<keyword evidence="3" id="KW-0804">Transcription</keyword>
<dbReference type="PANTHER" id="PTHR47506">
    <property type="entry name" value="TRANSCRIPTIONAL REGULATORY PROTEIN"/>
    <property type="match status" value="1"/>
</dbReference>
<dbReference type="SUPFAM" id="SSF48498">
    <property type="entry name" value="Tetracyclin repressor-like, C-terminal domain"/>
    <property type="match status" value="1"/>
</dbReference>
<keyword evidence="2 4" id="KW-0238">DNA-binding</keyword>
<dbReference type="GO" id="GO:0003677">
    <property type="term" value="F:DNA binding"/>
    <property type="evidence" value="ECO:0007669"/>
    <property type="project" value="UniProtKB-UniRule"/>
</dbReference>
<reference evidence="6 7" key="1">
    <citation type="submission" date="2016-08" db="EMBL/GenBank/DDBJ databases">
        <authorList>
            <person name="Seilhamer J.J."/>
        </authorList>
    </citation>
    <scope>NUCLEOTIDE SEQUENCE [LARGE SCALE GENOMIC DNA]</scope>
    <source>
        <strain evidence="6 7">A37T2</strain>
    </source>
</reference>
<evidence type="ECO:0000256" key="2">
    <source>
        <dbReference type="ARBA" id="ARBA00023125"/>
    </source>
</evidence>
<dbReference type="InterPro" id="IPR036271">
    <property type="entry name" value="Tet_transcr_reg_TetR-rel_C_sf"/>
</dbReference>
<dbReference type="Proteomes" id="UP000242818">
    <property type="component" value="Unassembled WGS sequence"/>
</dbReference>
<proteinExistence type="predicted"/>
<keyword evidence="7" id="KW-1185">Reference proteome</keyword>
<protein>
    <submittedName>
        <fullName evidence="6">Transcriptional regulator, TetR family</fullName>
    </submittedName>
</protein>
<dbReference type="PANTHER" id="PTHR47506:SF1">
    <property type="entry name" value="HTH-TYPE TRANSCRIPTIONAL REGULATOR YJDC"/>
    <property type="match status" value="1"/>
</dbReference>
<gene>
    <name evidence="6" type="ORF">GA0116948_103115</name>
</gene>
<dbReference type="SUPFAM" id="SSF46689">
    <property type="entry name" value="Homeodomain-like"/>
    <property type="match status" value="1"/>
</dbReference>
<name>A0A1C4BIA7_9BACT</name>
<dbReference type="InterPro" id="IPR001647">
    <property type="entry name" value="HTH_TetR"/>
</dbReference>
<evidence type="ECO:0000259" key="5">
    <source>
        <dbReference type="PROSITE" id="PS50977"/>
    </source>
</evidence>
<dbReference type="STRING" id="1335309.GA0116948_103115"/>
<evidence type="ECO:0000313" key="7">
    <source>
        <dbReference type="Proteomes" id="UP000242818"/>
    </source>
</evidence>
<feature type="domain" description="HTH tetR-type" evidence="5">
    <location>
        <begin position="2"/>
        <end position="62"/>
    </location>
</feature>
<accession>A0A1C4BIA7</accession>
<dbReference type="Pfam" id="PF00440">
    <property type="entry name" value="TetR_N"/>
    <property type="match status" value="1"/>
</dbReference>
<dbReference type="RefSeq" id="WP_165798339.1">
    <property type="nucleotide sequence ID" value="NZ_FMAR01000003.1"/>
</dbReference>